<name>A0A556PNS8_9BACI</name>
<dbReference type="Gene3D" id="1.10.3810.10">
    <property type="entry name" value="Biosynthetic peptidoglycan transglycosylase-like"/>
    <property type="match status" value="1"/>
</dbReference>
<proteinExistence type="inferred from homology"/>
<dbReference type="GO" id="GO:0009252">
    <property type="term" value="P:peptidoglycan biosynthetic process"/>
    <property type="evidence" value="ECO:0007669"/>
    <property type="project" value="UniProtKB-KW"/>
</dbReference>
<dbReference type="SUPFAM" id="SSF56601">
    <property type="entry name" value="beta-lactamase/transpeptidase-like"/>
    <property type="match status" value="1"/>
</dbReference>
<dbReference type="Gene3D" id="3.40.710.10">
    <property type="entry name" value="DD-peptidase/beta-lactamase superfamily"/>
    <property type="match status" value="1"/>
</dbReference>
<comment type="catalytic activity">
    <reaction evidence="17">
        <text>[GlcNAc-(1-&gt;4)-Mur2Ac(oyl-L-Ala-gamma-D-Glu-L-Lys-D-Ala-D-Ala)](n)-di-trans,octa-cis-undecaprenyl diphosphate + beta-D-GlcNAc-(1-&gt;4)-Mur2Ac(oyl-L-Ala-gamma-D-Glu-L-Lys-D-Ala-D-Ala)-di-trans,octa-cis-undecaprenyl diphosphate = [GlcNAc-(1-&gt;4)-Mur2Ac(oyl-L-Ala-gamma-D-Glu-L-Lys-D-Ala-D-Ala)](n+1)-di-trans,octa-cis-undecaprenyl diphosphate + di-trans,octa-cis-undecaprenyl diphosphate + H(+)</text>
        <dbReference type="Rhea" id="RHEA:23708"/>
        <dbReference type="Rhea" id="RHEA-COMP:9602"/>
        <dbReference type="Rhea" id="RHEA-COMP:9603"/>
        <dbReference type="ChEBI" id="CHEBI:15378"/>
        <dbReference type="ChEBI" id="CHEBI:58405"/>
        <dbReference type="ChEBI" id="CHEBI:60033"/>
        <dbReference type="ChEBI" id="CHEBI:78435"/>
        <dbReference type="EC" id="2.4.99.28"/>
    </reaction>
</comment>
<keyword evidence="15" id="KW-0961">Cell wall biogenesis/degradation</keyword>
<dbReference type="SUPFAM" id="SSF53955">
    <property type="entry name" value="Lysozyme-like"/>
    <property type="match status" value="1"/>
</dbReference>
<dbReference type="PANTHER" id="PTHR32282">
    <property type="entry name" value="BINDING PROTEIN TRANSPEPTIDASE, PUTATIVE-RELATED"/>
    <property type="match status" value="1"/>
</dbReference>
<evidence type="ECO:0000256" key="15">
    <source>
        <dbReference type="ARBA" id="ARBA00023316"/>
    </source>
</evidence>
<dbReference type="GO" id="GO:0071555">
    <property type="term" value="P:cell wall organization"/>
    <property type="evidence" value="ECO:0007669"/>
    <property type="project" value="UniProtKB-KW"/>
</dbReference>
<evidence type="ECO:0000256" key="17">
    <source>
        <dbReference type="ARBA" id="ARBA00049902"/>
    </source>
</evidence>
<dbReference type="PANTHER" id="PTHR32282:SF32">
    <property type="entry name" value="PENICILLIN-BINDING PROTEIN 2A"/>
    <property type="match status" value="1"/>
</dbReference>
<keyword evidence="22" id="KW-1185">Reference proteome</keyword>
<evidence type="ECO:0000256" key="13">
    <source>
        <dbReference type="ARBA" id="ARBA00023136"/>
    </source>
</evidence>
<keyword evidence="11" id="KW-0573">Peptidoglycan synthesis</keyword>
<evidence type="ECO:0000256" key="9">
    <source>
        <dbReference type="ARBA" id="ARBA00022801"/>
    </source>
</evidence>
<keyword evidence="13 18" id="KW-0472">Membrane</keyword>
<dbReference type="AlphaFoldDB" id="A0A556PNS8"/>
<feature type="domain" description="Glycosyl transferase family 51" evidence="20">
    <location>
        <begin position="56"/>
        <end position="230"/>
    </location>
</feature>
<reference evidence="21 22" key="1">
    <citation type="submission" date="2019-07" db="EMBL/GenBank/DDBJ databases">
        <title>Allobacillus sp. nov. SKP isolated from shrimp paste of Euphausiacea.</title>
        <authorList>
            <person name="Kanchanasin P."/>
            <person name="Tanasupawat S."/>
            <person name="Shi W."/>
            <person name="Wu L."/>
            <person name="Ma J."/>
        </authorList>
    </citation>
    <scope>NUCLEOTIDE SEQUENCE [LARGE SCALE GENOMIC DNA]</scope>
    <source>
        <strain evidence="21 22">SKP4-8</strain>
    </source>
</reference>
<dbReference type="OrthoDB" id="9766909at2"/>
<keyword evidence="14" id="KW-0511">Multifunctional enzyme</keyword>
<evidence type="ECO:0000256" key="2">
    <source>
        <dbReference type="ARBA" id="ARBA00007739"/>
    </source>
</evidence>
<dbReference type="GO" id="GO:0009002">
    <property type="term" value="F:serine-type D-Ala-D-Ala carboxypeptidase activity"/>
    <property type="evidence" value="ECO:0007669"/>
    <property type="project" value="UniProtKB-EC"/>
</dbReference>
<keyword evidence="9" id="KW-0378">Hydrolase</keyword>
<dbReference type="InterPro" id="IPR001460">
    <property type="entry name" value="PCN-bd_Tpept"/>
</dbReference>
<evidence type="ECO:0000256" key="18">
    <source>
        <dbReference type="SAM" id="Phobius"/>
    </source>
</evidence>
<accession>A0A556PNS8</accession>
<evidence type="ECO:0000259" key="19">
    <source>
        <dbReference type="Pfam" id="PF00905"/>
    </source>
</evidence>
<evidence type="ECO:0000313" key="22">
    <source>
        <dbReference type="Proteomes" id="UP000316425"/>
    </source>
</evidence>
<comment type="similarity">
    <text evidence="2">In the N-terminal section; belongs to the glycosyltransferase 51 family.</text>
</comment>
<comment type="similarity">
    <text evidence="1">In the C-terminal section; belongs to the transpeptidase family.</text>
</comment>
<keyword evidence="10" id="KW-0133">Cell shape</keyword>
<keyword evidence="7" id="KW-0808">Transferase</keyword>
<evidence type="ECO:0000256" key="6">
    <source>
        <dbReference type="ARBA" id="ARBA00022676"/>
    </source>
</evidence>
<comment type="caution">
    <text evidence="21">The sequence shown here is derived from an EMBL/GenBank/DDBJ whole genome shotgun (WGS) entry which is preliminary data.</text>
</comment>
<dbReference type="GO" id="GO:0008658">
    <property type="term" value="F:penicillin binding"/>
    <property type="evidence" value="ECO:0007669"/>
    <property type="project" value="InterPro"/>
</dbReference>
<evidence type="ECO:0000256" key="1">
    <source>
        <dbReference type="ARBA" id="ARBA00007090"/>
    </source>
</evidence>
<dbReference type="RefSeq" id="WP_144088343.1">
    <property type="nucleotide sequence ID" value="NZ_VMHE01000006.1"/>
</dbReference>
<dbReference type="InterPro" id="IPR023346">
    <property type="entry name" value="Lysozyme-like_dom_sf"/>
</dbReference>
<dbReference type="Pfam" id="PF00905">
    <property type="entry name" value="Transpeptidase"/>
    <property type="match status" value="1"/>
</dbReference>
<sequence length="713" mass="81193">MAFAIKKKWKWILYAILALLVLSVLGYLFILLGGRFVVDEKHFVFSESTVIETEDGEQVMKLYDENRTYVPSDQIPDHVKEAFVAIEDRRFYDHSGVDFRSIARAVYTDLVTWSKKEGASTITQQLVKNTSLTNEKSWLRKTKEAMGAIYLERIKSKDEILEYYLNEIYFGHGIYGIEEASQYFFSKSVNELSISEGAMLAALPKAPNTYSPLKDEEKAIERRNLVLSNMYEQDYLTAEQLKREQGKTIGLNQSDRQDSPWLNTYIDMVMDEVEKDYHLTKNEILTGGYDITVGIDLSIQETTYHELQKDDYFHGSQDNIQAAMVVLDEENGLIRAAHGGRNNNRGDLNRLYVRRQPGSTMKPVIVYGPALEKSIYEPYTLIDDVQKSYGDYSPKNYDGVYEGKVTMYDALIKSKNVAAVDLLNEIGVKYAKDYLKNVGIQFEEQGLSIALGGMEEGLTPVQMASLYRTFYDEGRFITPKTVVEVKNRDGDVLGRDEDEEKRLFSKQTSWYLTRMLEGVVTEGTASFVDYNKALAGKTGSTQHPHRSGAYKDAWFVGFNTDYTIATWIGYDQSNEDHYMTQGSKAPTQLTTSIFRQLDETHSFPVAFEKPERVKELENPVRLSKITDLKANVSVGWRSGVHVKLTWTPSADERVVYHIYRESGNGPKKIGEVTGEGSYRVNSVKVFQNPSYYVVPVNPQTKEEGERSNTVTAF</sequence>
<protein>
    <submittedName>
        <fullName evidence="21">PBP1A family penicillin-binding protein</fullName>
    </submittedName>
</protein>
<dbReference type="Proteomes" id="UP000316425">
    <property type="component" value="Unassembled WGS sequence"/>
</dbReference>
<dbReference type="InterPro" id="IPR001264">
    <property type="entry name" value="Glyco_trans_51"/>
</dbReference>
<dbReference type="GO" id="GO:0030288">
    <property type="term" value="C:outer membrane-bounded periplasmic space"/>
    <property type="evidence" value="ECO:0007669"/>
    <property type="project" value="TreeGrafter"/>
</dbReference>
<evidence type="ECO:0000256" key="12">
    <source>
        <dbReference type="ARBA" id="ARBA00022989"/>
    </source>
</evidence>
<evidence type="ECO:0000256" key="10">
    <source>
        <dbReference type="ARBA" id="ARBA00022960"/>
    </source>
</evidence>
<dbReference type="GO" id="GO:0006508">
    <property type="term" value="P:proteolysis"/>
    <property type="evidence" value="ECO:0007669"/>
    <property type="project" value="UniProtKB-KW"/>
</dbReference>
<keyword evidence="3" id="KW-1003">Cell membrane</keyword>
<feature type="transmembrane region" description="Helical" evidence="18">
    <location>
        <begin position="12"/>
        <end position="38"/>
    </location>
</feature>
<keyword evidence="6" id="KW-0328">Glycosyltransferase</keyword>
<keyword evidence="5" id="KW-0645">Protease</keyword>
<dbReference type="GO" id="GO:0008955">
    <property type="term" value="F:peptidoglycan glycosyltransferase activity"/>
    <property type="evidence" value="ECO:0007669"/>
    <property type="project" value="UniProtKB-EC"/>
</dbReference>
<comment type="catalytic activity">
    <reaction evidence="16">
        <text>Preferential cleavage: (Ac)2-L-Lys-D-Ala-|-D-Ala. Also transpeptidation of peptidyl-alanyl moieties that are N-acyl substituents of D-alanine.</text>
        <dbReference type="EC" id="3.4.16.4"/>
    </reaction>
</comment>
<keyword evidence="12 18" id="KW-1133">Transmembrane helix</keyword>
<keyword evidence="4" id="KW-0121">Carboxypeptidase</keyword>
<evidence type="ECO:0000256" key="3">
    <source>
        <dbReference type="ARBA" id="ARBA00022475"/>
    </source>
</evidence>
<evidence type="ECO:0000259" key="20">
    <source>
        <dbReference type="Pfam" id="PF00912"/>
    </source>
</evidence>
<feature type="domain" description="Penicillin-binding protein transpeptidase" evidence="19">
    <location>
        <begin position="323"/>
        <end position="589"/>
    </location>
</feature>
<dbReference type="Gene3D" id="2.60.40.10">
    <property type="entry name" value="Immunoglobulins"/>
    <property type="match status" value="1"/>
</dbReference>
<gene>
    <name evidence="21" type="ORF">FPQ13_05610</name>
</gene>
<dbReference type="InterPro" id="IPR036950">
    <property type="entry name" value="PBP_transglycosylase"/>
</dbReference>
<evidence type="ECO:0000256" key="16">
    <source>
        <dbReference type="ARBA" id="ARBA00034000"/>
    </source>
</evidence>
<dbReference type="Pfam" id="PF00912">
    <property type="entry name" value="Transgly"/>
    <property type="match status" value="1"/>
</dbReference>
<organism evidence="21 22">
    <name type="scientific">Allobacillus salarius</name>
    <dbReference type="NCBI Taxonomy" id="1955272"/>
    <lineage>
        <taxon>Bacteria</taxon>
        <taxon>Bacillati</taxon>
        <taxon>Bacillota</taxon>
        <taxon>Bacilli</taxon>
        <taxon>Bacillales</taxon>
        <taxon>Bacillaceae</taxon>
        <taxon>Allobacillus</taxon>
    </lineage>
</organism>
<dbReference type="GO" id="GO:0008360">
    <property type="term" value="P:regulation of cell shape"/>
    <property type="evidence" value="ECO:0007669"/>
    <property type="project" value="UniProtKB-KW"/>
</dbReference>
<dbReference type="EMBL" id="VMHE01000006">
    <property type="protein sequence ID" value="TSJ66041.1"/>
    <property type="molecule type" value="Genomic_DNA"/>
</dbReference>
<keyword evidence="8 18" id="KW-0812">Transmembrane</keyword>
<evidence type="ECO:0000256" key="4">
    <source>
        <dbReference type="ARBA" id="ARBA00022645"/>
    </source>
</evidence>
<dbReference type="NCBIfam" id="TIGR02074">
    <property type="entry name" value="PBP_1a_fam"/>
    <property type="match status" value="1"/>
</dbReference>
<dbReference type="InterPro" id="IPR050396">
    <property type="entry name" value="Glycosyltr_51/Transpeptidase"/>
</dbReference>
<evidence type="ECO:0000256" key="7">
    <source>
        <dbReference type="ARBA" id="ARBA00022679"/>
    </source>
</evidence>
<evidence type="ECO:0000313" key="21">
    <source>
        <dbReference type="EMBL" id="TSJ66041.1"/>
    </source>
</evidence>
<evidence type="ECO:0000256" key="11">
    <source>
        <dbReference type="ARBA" id="ARBA00022984"/>
    </source>
</evidence>
<dbReference type="FunFam" id="1.10.3810.10:FF:000001">
    <property type="entry name" value="Penicillin-binding protein 1A"/>
    <property type="match status" value="1"/>
</dbReference>
<evidence type="ECO:0000256" key="14">
    <source>
        <dbReference type="ARBA" id="ARBA00023268"/>
    </source>
</evidence>
<evidence type="ECO:0000256" key="5">
    <source>
        <dbReference type="ARBA" id="ARBA00022670"/>
    </source>
</evidence>
<dbReference type="InterPro" id="IPR013783">
    <property type="entry name" value="Ig-like_fold"/>
</dbReference>
<dbReference type="InterPro" id="IPR012338">
    <property type="entry name" value="Beta-lactam/transpept-like"/>
</dbReference>
<evidence type="ECO:0000256" key="8">
    <source>
        <dbReference type="ARBA" id="ARBA00022692"/>
    </source>
</evidence>